<keyword evidence="3" id="KW-1185">Reference proteome</keyword>
<dbReference type="AlphaFoldDB" id="A0A4Y7KRL1"/>
<feature type="transmembrane region" description="Helical" evidence="1">
    <location>
        <begin position="114"/>
        <end position="136"/>
    </location>
</feature>
<feature type="transmembrane region" description="Helical" evidence="1">
    <location>
        <begin position="41"/>
        <end position="63"/>
    </location>
</feature>
<dbReference type="Gramene" id="RZC74525">
    <property type="protein sequence ID" value="RZC74525"/>
    <property type="gene ID" value="C5167_050004"/>
</dbReference>
<organism evidence="2 3">
    <name type="scientific">Papaver somniferum</name>
    <name type="common">Opium poppy</name>
    <dbReference type="NCBI Taxonomy" id="3469"/>
    <lineage>
        <taxon>Eukaryota</taxon>
        <taxon>Viridiplantae</taxon>
        <taxon>Streptophyta</taxon>
        <taxon>Embryophyta</taxon>
        <taxon>Tracheophyta</taxon>
        <taxon>Spermatophyta</taxon>
        <taxon>Magnoliopsida</taxon>
        <taxon>Ranunculales</taxon>
        <taxon>Papaveraceae</taxon>
        <taxon>Papaveroideae</taxon>
        <taxon>Papaver</taxon>
    </lineage>
</organism>
<reference evidence="2 3" key="1">
    <citation type="journal article" date="2018" name="Science">
        <title>The opium poppy genome and morphinan production.</title>
        <authorList>
            <person name="Guo L."/>
            <person name="Winzer T."/>
            <person name="Yang X."/>
            <person name="Li Y."/>
            <person name="Ning Z."/>
            <person name="He Z."/>
            <person name="Teodor R."/>
            <person name="Lu Y."/>
            <person name="Bowser T.A."/>
            <person name="Graham I.A."/>
            <person name="Ye K."/>
        </authorList>
    </citation>
    <scope>NUCLEOTIDE SEQUENCE [LARGE SCALE GENOMIC DNA]</scope>
    <source>
        <strain evidence="3">cv. HN1</strain>
        <tissue evidence="2">Leaves</tissue>
    </source>
</reference>
<evidence type="ECO:0000313" key="2">
    <source>
        <dbReference type="EMBL" id="RZC74525.1"/>
    </source>
</evidence>
<gene>
    <name evidence="2" type="ORF">C5167_050004</name>
</gene>
<feature type="transmembrane region" description="Helical" evidence="1">
    <location>
        <begin position="83"/>
        <end position="102"/>
    </location>
</feature>
<evidence type="ECO:0000256" key="1">
    <source>
        <dbReference type="SAM" id="Phobius"/>
    </source>
</evidence>
<keyword evidence="1" id="KW-0472">Membrane</keyword>
<evidence type="ECO:0008006" key="4">
    <source>
        <dbReference type="Google" id="ProtNLM"/>
    </source>
</evidence>
<dbReference type="EMBL" id="CM010722">
    <property type="protein sequence ID" value="RZC74525.1"/>
    <property type="molecule type" value="Genomic_DNA"/>
</dbReference>
<keyword evidence="1" id="KW-1133">Transmembrane helix</keyword>
<keyword evidence="1" id="KW-0812">Transmembrane</keyword>
<accession>A0A4Y7KRL1</accession>
<protein>
    <recommendedName>
        <fullName evidence="4">Transmembrane protein</fullName>
    </recommendedName>
</protein>
<name>A0A4Y7KRL1_PAPSO</name>
<evidence type="ECO:0000313" key="3">
    <source>
        <dbReference type="Proteomes" id="UP000316621"/>
    </source>
</evidence>
<sequence length="138" mass="15590">MERCKNDEIYGGSGWNDIFDEVVGMLFVVRLIKILKLVMKILVVLDVAVVMVVEVICDCWWVWNYKLVYTTPSTVEDIFLFQQWGWMLSTSVMVFVFVVAVVDVVAQEVTVVDFVVVVRVVVVVTKFGGVGVEAFVEG</sequence>
<proteinExistence type="predicted"/>
<dbReference type="Proteomes" id="UP000316621">
    <property type="component" value="Chromosome 8"/>
</dbReference>